<evidence type="ECO:0000313" key="12">
    <source>
        <dbReference type="Proteomes" id="UP000242254"/>
    </source>
</evidence>
<dbReference type="SMART" id="SM00404">
    <property type="entry name" value="PTPc_motif"/>
    <property type="match status" value="1"/>
</dbReference>
<evidence type="ECO:0000256" key="3">
    <source>
        <dbReference type="ARBA" id="ARBA00022481"/>
    </source>
</evidence>
<accession>A0A2G4SPG1</accession>
<evidence type="ECO:0000256" key="5">
    <source>
        <dbReference type="ARBA" id="ARBA00022912"/>
    </source>
</evidence>
<dbReference type="InterPro" id="IPR000242">
    <property type="entry name" value="PTP_cat"/>
</dbReference>
<protein>
    <recommendedName>
        <fullName evidence="2">protein-tyrosine-phosphatase</fullName>
        <ecNumber evidence="2">3.1.3.48</ecNumber>
    </recommendedName>
</protein>
<dbReference type="RefSeq" id="XP_023464376.1">
    <property type="nucleotide sequence ID" value="XM_023609181.1"/>
</dbReference>
<evidence type="ECO:0000256" key="9">
    <source>
        <dbReference type="ARBA" id="ARBA00051722"/>
    </source>
</evidence>
<keyword evidence="4" id="KW-0378">Hydrolase</keyword>
<keyword evidence="12" id="KW-1185">Reference proteome</keyword>
<sequence>MLKPPAYDKIQKPLLHPPTYVTYKDKRFLIIDTPSINNMSRYLKEFERWNVTDVVRCCKAAYSQNLLTEKGIQVHDWFFSDGEFPPQMIIDHWLRLIDSRFNKMIAQDVKDEEKTDDSNDDEPKKPCIAAHCVAGLGRAPILIAIALIEEGMDPLESVEFIRKRRQGAINNKQLKYIENYKKRKRREGQVSCCIS</sequence>
<evidence type="ECO:0000256" key="6">
    <source>
        <dbReference type="ARBA" id="ARBA00023157"/>
    </source>
</evidence>
<keyword evidence="3" id="KW-0488">Methylation</keyword>
<evidence type="ECO:0000259" key="10">
    <source>
        <dbReference type="PROSITE" id="PS50056"/>
    </source>
</evidence>
<dbReference type="Proteomes" id="UP000242254">
    <property type="component" value="Unassembled WGS sequence"/>
</dbReference>
<reference evidence="11 12" key="1">
    <citation type="journal article" date="2016" name="Proc. Natl. Acad. Sci. U.S.A.">
        <title>Lipid metabolic changes in an early divergent fungus govern the establishment of a mutualistic symbiosis with endobacteria.</title>
        <authorList>
            <person name="Lastovetsky O.A."/>
            <person name="Gaspar M.L."/>
            <person name="Mondo S.J."/>
            <person name="LaButti K.M."/>
            <person name="Sandor L."/>
            <person name="Grigoriev I.V."/>
            <person name="Henry S.A."/>
            <person name="Pawlowska T.E."/>
        </authorList>
    </citation>
    <scope>NUCLEOTIDE SEQUENCE [LARGE SCALE GENOMIC DNA]</scope>
    <source>
        <strain evidence="11 12">ATCC 52813</strain>
    </source>
</reference>
<dbReference type="InterPro" id="IPR029021">
    <property type="entry name" value="Prot-tyrosine_phosphatase-like"/>
</dbReference>
<name>A0A2G4SPG1_RHIZD</name>
<evidence type="ECO:0000256" key="2">
    <source>
        <dbReference type="ARBA" id="ARBA00013064"/>
    </source>
</evidence>
<dbReference type="CDD" id="cd14500">
    <property type="entry name" value="PTP-IVa"/>
    <property type="match status" value="1"/>
</dbReference>
<evidence type="ECO:0000256" key="1">
    <source>
        <dbReference type="ARBA" id="ARBA00009580"/>
    </source>
</evidence>
<evidence type="ECO:0000313" key="11">
    <source>
        <dbReference type="EMBL" id="PHZ10668.1"/>
    </source>
</evidence>
<keyword evidence="8" id="KW-0636">Prenylation</keyword>
<dbReference type="InterPro" id="IPR000387">
    <property type="entry name" value="Tyr_Pase_dom"/>
</dbReference>
<keyword evidence="5" id="KW-0904">Protein phosphatase</keyword>
<comment type="similarity">
    <text evidence="1">Belongs to the protein-tyrosine phosphatase family.</text>
</comment>
<dbReference type="Pfam" id="PF00102">
    <property type="entry name" value="Y_phosphatase"/>
    <property type="match status" value="1"/>
</dbReference>
<evidence type="ECO:0000256" key="7">
    <source>
        <dbReference type="ARBA" id="ARBA00023288"/>
    </source>
</evidence>
<dbReference type="PROSITE" id="PS50056">
    <property type="entry name" value="TYR_PHOSPHATASE_2"/>
    <property type="match status" value="1"/>
</dbReference>
<organism evidence="11 12">
    <name type="scientific">Rhizopus microsporus ATCC 52813</name>
    <dbReference type="NCBI Taxonomy" id="1340429"/>
    <lineage>
        <taxon>Eukaryota</taxon>
        <taxon>Fungi</taxon>
        <taxon>Fungi incertae sedis</taxon>
        <taxon>Mucoromycota</taxon>
        <taxon>Mucoromycotina</taxon>
        <taxon>Mucoromycetes</taxon>
        <taxon>Mucorales</taxon>
        <taxon>Mucorineae</taxon>
        <taxon>Rhizopodaceae</taxon>
        <taxon>Rhizopus</taxon>
    </lineage>
</organism>
<evidence type="ECO:0000256" key="4">
    <source>
        <dbReference type="ARBA" id="ARBA00022801"/>
    </source>
</evidence>
<proteinExistence type="inferred from homology"/>
<dbReference type="FunFam" id="3.90.190.10:FF:000086">
    <property type="entry name" value="Protein tyrosine phosphatase-like protein"/>
    <property type="match status" value="1"/>
</dbReference>
<dbReference type="SUPFAM" id="SSF52799">
    <property type="entry name" value="(Phosphotyrosine protein) phosphatases II"/>
    <property type="match status" value="1"/>
</dbReference>
<dbReference type="EMBL" id="KZ303854">
    <property type="protein sequence ID" value="PHZ10668.1"/>
    <property type="molecule type" value="Genomic_DNA"/>
</dbReference>
<dbReference type="PANTHER" id="PTHR23339">
    <property type="entry name" value="TYROSINE SPECIFIC PROTEIN PHOSPHATASE AND DUAL SPECIFICITY PROTEIN PHOSPHATASE"/>
    <property type="match status" value="1"/>
</dbReference>
<dbReference type="Gene3D" id="3.90.190.10">
    <property type="entry name" value="Protein tyrosine phosphatase superfamily"/>
    <property type="match status" value="1"/>
</dbReference>
<dbReference type="EC" id="3.1.3.48" evidence="2"/>
<dbReference type="GO" id="GO:0005737">
    <property type="term" value="C:cytoplasm"/>
    <property type="evidence" value="ECO:0007669"/>
    <property type="project" value="UniProtKB-ARBA"/>
</dbReference>
<gene>
    <name evidence="11" type="ORF">RHIMIDRAFT_239490</name>
</gene>
<dbReference type="InterPro" id="IPR003595">
    <property type="entry name" value="Tyr_Pase_cat"/>
</dbReference>
<keyword evidence="6" id="KW-1015">Disulfide bond</keyword>
<dbReference type="GeneID" id="35440171"/>
<dbReference type="GO" id="GO:0004725">
    <property type="term" value="F:protein tyrosine phosphatase activity"/>
    <property type="evidence" value="ECO:0007669"/>
    <property type="project" value="UniProtKB-EC"/>
</dbReference>
<keyword evidence="7" id="KW-0449">Lipoprotein</keyword>
<feature type="domain" description="Tyrosine specific protein phosphatases" evidence="10">
    <location>
        <begin position="91"/>
        <end position="176"/>
    </location>
</feature>
<evidence type="ECO:0000256" key="8">
    <source>
        <dbReference type="ARBA" id="ARBA00023289"/>
    </source>
</evidence>
<dbReference type="AlphaFoldDB" id="A0A2G4SPG1"/>
<comment type="catalytic activity">
    <reaction evidence="9">
        <text>O-phospho-L-tyrosyl-[protein] + H2O = L-tyrosyl-[protein] + phosphate</text>
        <dbReference type="Rhea" id="RHEA:10684"/>
        <dbReference type="Rhea" id="RHEA-COMP:10136"/>
        <dbReference type="Rhea" id="RHEA-COMP:20101"/>
        <dbReference type="ChEBI" id="CHEBI:15377"/>
        <dbReference type="ChEBI" id="CHEBI:43474"/>
        <dbReference type="ChEBI" id="CHEBI:46858"/>
        <dbReference type="ChEBI" id="CHEBI:61978"/>
        <dbReference type="EC" id="3.1.3.48"/>
    </reaction>
</comment>
<dbReference type="STRING" id="1340429.A0A2G4SPG1"/>
<dbReference type="InterPro" id="IPR050561">
    <property type="entry name" value="PTP"/>
</dbReference>